<dbReference type="Pfam" id="PF00561">
    <property type="entry name" value="Abhydrolase_1"/>
    <property type="match status" value="1"/>
</dbReference>
<reference evidence="2" key="1">
    <citation type="submission" date="2020-10" db="EMBL/GenBank/DDBJ databases">
        <authorList>
            <person name="Gilroy R."/>
        </authorList>
    </citation>
    <scope>NUCLEOTIDE SEQUENCE</scope>
    <source>
        <strain evidence="2">ChiGjej2B2-16831</strain>
    </source>
</reference>
<organism evidence="2 3">
    <name type="scientific">Candidatus Aphodomorpha intestinavium</name>
    <dbReference type="NCBI Taxonomy" id="2840672"/>
    <lineage>
        <taxon>Bacteria</taxon>
        <taxon>Bacillati</taxon>
        <taxon>Bacillota</taxon>
        <taxon>Clostridia</taxon>
        <taxon>Eubacteriales</taxon>
        <taxon>Candidatus Aphodomorpha</taxon>
    </lineage>
</organism>
<gene>
    <name evidence="2" type="ORF">IAD24_04835</name>
</gene>
<evidence type="ECO:0000259" key="1">
    <source>
        <dbReference type="Pfam" id="PF00561"/>
    </source>
</evidence>
<dbReference type="InterPro" id="IPR000073">
    <property type="entry name" value="AB_hydrolase_1"/>
</dbReference>
<dbReference type="SUPFAM" id="SSF53474">
    <property type="entry name" value="alpha/beta-Hydrolases"/>
    <property type="match status" value="1"/>
</dbReference>
<dbReference type="PANTHER" id="PTHR46438:SF11">
    <property type="entry name" value="LIPASE-RELATED"/>
    <property type="match status" value="1"/>
</dbReference>
<dbReference type="InterPro" id="IPR000639">
    <property type="entry name" value="Epox_hydrolase-like"/>
</dbReference>
<dbReference type="AlphaFoldDB" id="A0A9D1STP6"/>
<keyword evidence="2" id="KW-0378">Hydrolase</keyword>
<feature type="domain" description="AB hydrolase-1" evidence="1">
    <location>
        <begin position="47"/>
        <end position="277"/>
    </location>
</feature>
<proteinExistence type="predicted"/>
<evidence type="ECO:0000313" key="2">
    <source>
        <dbReference type="EMBL" id="HIU94467.1"/>
    </source>
</evidence>
<dbReference type="PRINTS" id="PR00111">
    <property type="entry name" value="ABHYDROLASE"/>
</dbReference>
<accession>A0A9D1STP6</accession>
<comment type="caution">
    <text evidence="2">The sequence shown here is derived from an EMBL/GenBank/DDBJ whole genome shotgun (WGS) entry which is preliminary data.</text>
</comment>
<dbReference type="PANTHER" id="PTHR46438">
    <property type="entry name" value="ALPHA/BETA-HYDROLASES SUPERFAMILY PROTEIN"/>
    <property type="match status" value="1"/>
</dbReference>
<evidence type="ECO:0000313" key="3">
    <source>
        <dbReference type="Proteomes" id="UP000824128"/>
    </source>
</evidence>
<dbReference type="Gene3D" id="3.40.50.1820">
    <property type="entry name" value="alpha/beta hydrolase"/>
    <property type="match status" value="1"/>
</dbReference>
<dbReference type="InterPro" id="IPR029058">
    <property type="entry name" value="AB_hydrolase_fold"/>
</dbReference>
<dbReference type="PRINTS" id="PR00412">
    <property type="entry name" value="EPOXHYDRLASE"/>
</dbReference>
<dbReference type="EMBL" id="DVNZ01000150">
    <property type="protein sequence ID" value="HIU94467.1"/>
    <property type="molecule type" value="Genomic_DNA"/>
</dbReference>
<dbReference type="GO" id="GO:0016787">
    <property type="term" value="F:hydrolase activity"/>
    <property type="evidence" value="ECO:0007669"/>
    <property type="project" value="UniProtKB-KW"/>
</dbReference>
<dbReference type="Proteomes" id="UP000824128">
    <property type="component" value="Unassembled WGS sequence"/>
</dbReference>
<protein>
    <submittedName>
        <fullName evidence="2">Alpha/beta fold hydrolase</fullName>
    </submittedName>
</protein>
<reference evidence="2" key="2">
    <citation type="journal article" date="2021" name="PeerJ">
        <title>Extensive microbial diversity within the chicken gut microbiome revealed by metagenomics and culture.</title>
        <authorList>
            <person name="Gilroy R."/>
            <person name="Ravi A."/>
            <person name="Getino M."/>
            <person name="Pursley I."/>
            <person name="Horton D.L."/>
            <person name="Alikhan N.F."/>
            <person name="Baker D."/>
            <person name="Gharbi K."/>
            <person name="Hall N."/>
            <person name="Watson M."/>
            <person name="Adriaenssens E.M."/>
            <person name="Foster-Nyarko E."/>
            <person name="Jarju S."/>
            <person name="Secka A."/>
            <person name="Antonio M."/>
            <person name="Oren A."/>
            <person name="Chaudhuri R.R."/>
            <person name="La Ragione R."/>
            <person name="Hildebrand F."/>
            <person name="Pallen M.J."/>
        </authorList>
    </citation>
    <scope>NUCLEOTIDE SEQUENCE</scope>
    <source>
        <strain evidence="2">ChiGjej2B2-16831</strain>
    </source>
</reference>
<sequence length="308" mass="34247">MADTQAGSFFINSEQVGDFVTVTMPPSGGEEGEAIRVHYLEAGVGEPLLLIHGIGQSLYTWRNVFAELSENYRVLAVDLPGHGYSGRPERFAYSMDEMAALLNGFLAQKGIESAHMIGFSTGAVYMMRLLTLYPDRVANCIAIAPGGISKHMPKLFHRMKGSMAVFARNLFSAGDVRHMLDECVFDRTAIAERDVKQYYAPIADGLSREALMYAVANFDMRGTADALRSLDHEILCVWGREDRWHPASGSVYFQGVLQNGRYYMIRNTGHLVQEENPGKLLEVVFSYIPPASPSYEAYTYTDRSGRGE</sequence>
<name>A0A9D1STP6_9FIRM</name>